<dbReference type="AlphaFoldDB" id="A0A061AFM1"/>
<comment type="catalytic activity">
    <reaction evidence="6">
        <text>(sulfur carrier)-H + L-cysteine = (sulfur carrier)-SH + L-alanine</text>
        <dbReference type="Rhea" id="RHEA:43892"/>
        <dbReference type="Rhea" id="RHEA-COMP:14737"/>
        <dbReference type="Rhea" id="RHEA-COMP:14739"/>
        <dbReference type="ChEBI" id="CHEBI:29917"/>
        <dbReference type="ChEBI" id="CHEBI:35235"/>
        <dbReference type="ChEBI" id="CHEBI:57972"/>
        <dbReference type="ChEBI" id="CHEBI:64428"/>
        <dbReference type="EC" id="2.8.1.7"/>
    </reaction>
</comment>
<keyword evidence="5" id="KW-0663">Pyridoxal phosphate</keyword>
<keyword evidence="10" id="KW-1185">Reference proteome</keyword>
<feature type="domain" description="Aminotransferase class V" evidence="8">
    <location>
        <begin position="22"/>
        <end position="384"/>
    </location>
</feature>
<name>A0A061AFM1_9MOLU</name>
<accession>A0A061AFM1</accession>
<dbReference type="Pfam" id="PF00266">
    <property type="entry name" value="Aminotran_5"/>
    <property type="match status" value="1"/>
</dbReference>
<dbReference type="CDD" id="cd06453">
    <property type="entry name" value="SufS_like"/>
    <property type="match status" value="1"/>
</dbReference>
<comment type="cofactor">
    <cofactor evidence="1 7">
        <name>pyridoxal 5'-phosphate</name>
        <dbReference type="ChEBI" id="CHEBI:597326"/>
    </cofactor>
</comment>
<sequence>MINVEAIRKQFLVYKKYPNLRFFDSAASSLKHKNVVKAMTDYLSYNGTNVHRGVYSLAQEATDLYEKGRTDVARFIGSNLEEVIFTKSTTHALNMLARGLKDLLQKGDEIVLSGLEHHSNLLPWLELATEQGLIVKWITPEDGKITIPNFKKVLSSRTRLVITHHISNVMGYITPIEKMIELSHKVGAYVVLDAAQSIAYKKLNVANLDVDFVAFSGHKMYGPNGVGVLYGKYKLLELIKPAEFGGEMVDKVILPKSTFKAPPYKFESGTPPIAEVIGLSEAIKFIEKVGQKKLYQHALYLRNYCLDKLKNEPFIEIYNQAENSTLLTFNIEGVHPHDTASFLDQYEVAVRAGHHCNQLTMKYLNQDATNRASFSCYNSIEDCNILIDAILETRNFFKNI</sequence>
<dbReference type="GO" id="GO:0030170">
    <property type="term" value="F:pyridoxal phosphate binding"/>
    <property type="evidence" value="ECO:0007669"/>
    <property type="project" value="InterPro"/>
</dbReference>
<dbReference type="PATRIC" id="fig|35623.3.peg.278"/>
<evidence type="ECO:0000256" key="6">
    <source>
        <dbReference type="ARBA" id="ARBA00050776"/>
    </source>
</evidence>
<dbReference type="FunCoup" id="A0A061AFM1">
    <property type="interactions" value="264"/>
</dbReference>
<dbReference type="PANTHER" id="PTHR43586:SF8">
    <property type="entry name" value="CYSTEINE DESULFURASE 1, CHLOROPLASTIC"/>
    <property type="match status" value="1"/>
</dbReference>
<evidence type="ECO:0000256" key="2">
    <source>
        <dbReference type="ARBA" id="ARBA00010447"/>
    </source>
</evidence>
<dbReference type="InterPro" id="IPR000192">
    <property type="entry name" value="Aminotrans_V_dom"/>
</dbReference>
<proteinExistence type="inferred from homology"/>
<keyword evidence="4" id="KW-0808">Transferase</keyword>
<dbReference type="SUPFAM" id="SSF53383">
    <property type="entry name" value="PLP-dependent transferases"/>
    <property type="match status" value="1"/>
</dbReference>
<dbReference type="PROSITE" id="PS00595">
    <property type="entry name" value="AA_TRANSFER_CLASS_5"/>
    <property type="match status" value="1"/>
</dbReference>
<dbReference type="Proteomes" id="UP000032434">
    <property type="component" value="Chromosome 1"/>
</dbReference>
<dbReference type="InParanoid" id="A0A061AFM1"/>
<dbReference type="GO" id="GO:0031071">
    <property type="term" value="F:cysteine desulfurase activity"/>
    <property type="evidence" value="ECO:0007669"/>
    <property type="project" value="UniProtKB-EC"/>
</dbReference>
<dbReference type="InterPro" id="IPR020578">
    <property type="entry name" value="Aminotrans_V_PyrdxlP_BS"/>
</dbReference>
<dbReference type="HOGENOM" id="CLU_003433_2_5_14"/>
<dbReference type="InterPro" id="IPR015424">
    <property type="entry name" value="PyrdxlP-dep_Trfase"/>
</dbReference>
<dbReference type="RefSeq" id="WP_052669897.1">
    <property type="nucleotide sequence ID" value="NZ_FUZK01000002.1"/>
</dbReference>
<gene>
    <name evidence="9" type="primary">sufS</name>
    <name evidence="9" type="ORF">Aocu_02780</name>
</gene>
<dbReference type="OrthoDB" id="9804366at2"/>
<evidence type="ECO:0000256" key="3">
    <source>
        <dbReference type="ARBA" id="ARBA00012239"/>
    </source>
</evidence>
<dbReference type="InterPro" id="IPR015421">
    <property type="entry name" value="PyrdxlP-dep_Trfase_major"/>
</dbReference>
<dbReference type="EMBL" id="LK028559">
    <property type="protein sequence ID" value="CDR30351.1"/>
    <property type="molecule type" value="Genomic_DNA"/>
</dbReference>
<comment type="similarity">
    <text evidence="2">Belongs to the class-V pyridoxal-phosphate-dependent aminotransferase family. Csd subfamily.</text>
</comment>
<evidence type="ECO:0000259" key="8">
    <source>
        <dbReference type="Pfam" id="PF00266"/>
    </source>
</evidence>
<evidence type="ECO:0000256" key="7">
    <source>
        <dbReference type="RuleBase" id="RU004504"/>
    </source>
</evidence>
<dbReference type="InterPro" id="IPR015422">
    <property type="entry name" value="PyrdxlP-dep_Trfase_small"/>
</dbReference>
<reference evidence="10" key="1">
    <citation type="submission" date="2014-05" db="EMBL/GenBank/DDBJ databases">
        <authorList>
            <person name="Kube M."/>
        </authorList>
    </citation>
    <scope>NUCLEOTIDE SEQUENCE [LARGE SCALE GENOMIC DNA]</scope>
</reference>
<dbReference type="EC" id="2.8.1.7" evidence="3"/>
<dbReference type="InterPro" id="IPR010970">
    <property type="entry name" value="Cys_dSase_SufS"/>
</dbReference>
<organism evidence="9 10">
    <name type="scientific">Acholeplasma oculi</name>
    <dbReference type="NCBI Taxonomy" id="35623"/>
    <lineage>
        <taxon>Bacteria</taxon>
        <taxon>Bacillati</taxon>
        <taxon>Mycoplasmatota</taxon>
        <taxon>Mollicutes</taxon>
        <taxon>Acholeplasmatales</taxon>
        <taxon>Acholeplasmataceae</taxon>
        <taxon>Acholeplasma</taxon>
    </lineage>
</organism>
<protein>
    <recommendedName>
        <fullName evidence="3">cysteine desulfurase</fullName>
        <ecNumber evidence="3">2.8.1.7</ecNumber>
    </recommendedName>
</protein>
<evidence type="ECO:0000256" key="4">
    <source>
        <dbReference type="ARBA" id="ARBA00022679"/>
    </source>
</evidence>
<dbReference type="PANTHER" id="PTHR43586">
    <property type="entry name" value="CYSTEINE DESULFURASE"/>
    <property type="match status" value="1"/>
</dbReference>
<dbReference type="Gene3D" id="3.40.640.10">
    <property type="entry name" value="Type I PLP-dependent aspartate aminotransferase-like (Major domain)"/>
    <property type="match status" value="1"/>
</dbReference>
<evidence type="ECO:0000256" key="1">
    <source>
        <dbReference type="ARBA" id="ARBA00001933"/>
    </source>
</evidence>
<evidence type="ECO:0000256" key="5">
    <source>
        <dbReference type="ARBA" id="ARBA00022898"/>
    </source>
</evidence>
<evidence type="ECO:0000313" key="10">
    <source>
        <dbReference type="Proteomes" id="UP000032434"/>
    </source>
</evidence>
<evidence type="ECO:0000313" key="9">
    <source>
        <dbReference type="EMBL" id="CDR30351.1"/>
    </source>
</evidence>
<dbReference type="STRING" id="35623.Aocu_02780"/>
<dbReference type="Gene3D" id="3.90.1150.10">
    <property type="entry name" value="Aspartate Aminotransferase, domain 1"/>
    <property type="match status" value="1"/>
</dbReference>
<dbReference type="GO" id="GO:0006534">
    <property type="term" value="P:cysteine metabolic process"/>
    <property type="evidence" value="ECO:0007669"/>
    <property type="project" value="InterPro"/>
</dbReference>
<dbReference type="KEGG" id="aoc:Aocu_02780"/>